<gene>
    <name evidence="1" type="ORF">MM415B04715_0009</name>
</gene>
<proteinExistence type="predicted"/>
<reference evidence="1" key="1">
    <citation type="submission" date="2020-03" db="EMBL/GenBank/DDBJ databases">
        <title>The deep terrestrial virosphere.</title>
        <authorList>
            <person name="Holmfeldt K."/>
            <person name="Nilsson E."/>
            <person name="Simone D."/>
            <person name="Lopez-Fernandez M."/>
            <person name="Wu X."/>
            <person name="de Brujin I."/>
            <person name="Lundin D."/>
            <person name="Andersson A."/>
            <person name="Bertilsson S."/>
            <person name="Dopson M."/>
        </authorList>
    </citation>
    <scope>NUCLEOTIDE SEQUENCE</scope>
    <source>
        <strain evidence="1">MM415B04715</strain>
    </source>
</reference>
<dbReference type="AlphaFoldDB" id="A0A6M3LCA8"/>
<protein>
    <submittedName>
        <fullName evidence="1">Uncharacterized protein</fullName>
    </submittedName>
</protein>
<evidence type="ECO:0000313" key="1">
    <source>
        <dbReference type="EMBL" id="QJA92360.1"/>
    </source>
</evidence>
<name>A0A6M3LCA8_9ZZZZ</name>
<organism evidence="1">
    <name type="scientific">viral metagenome</name>
    <dbReference type="NCBI Taxonomy" id="1070528"/>
    <lineage>
        <taxon>unclassified sequences</taxon>
        <taxon>metagenomes</taxon>
        <taxon>organismal metagenomes</taxon>
    </lineage>
</organism>
<accession>A0A6M3LCA8</accession>
<dbReference type="EMBL" id="MT143060">
    <property type="protein sequence ID" value="QJA92360.1"/>
    <property type="molecule type" value="Genomic_DNA"/>
</dbReference>
<sequence>MNNIFENLAKNLDEFKNTKNPEDRLFYINSVEDIIGMGKRFYALKPNEELKQNIDGLIEMLGNYKLYPKL</sequence>